<proteinExistence type="inferred from homology"/>
<keyword evidence="4 6" id="KW-0720">Serine protease</keyword>
<evidence type="ECO:0000313" key="10">
    <source>
        <dbReference type="EMBL" id="PPK70579.1"/>
    </source>
</evidence>
<protein>
    <submittedName>
        <fullName evidence="10">Subtilase family protein</fullName>
    </submittedName>
</protein>
<dbReference type="InterPro" id="IPR000209">
    <property type="entry name" value="Peptidase_S8/S53_dom"/>
</dbReference>
<comment type="similarity">
    <text evidence="1 6 7">Belongs to the peptidase S8 family.</text>
</comment>
<dbReference type="PROSITE" id="PS00136">
    <property type="entry name" value="SUBTILASE_ASP"/>
    <property type="match status" value="1"/>
</dbReference>
<evidence type="ECO:0000256" key="3">
    <source>
        <dbReference type="ARBA" id="ARBA00022801"/>
    </source>
</evidence>
<dbReference type="InterPro" id="IPR036852">
    <property type="entry name" value="Peptidase_S8/S53_dom_sf"/>
</dbReference>
<accession>A0A2S6GZB7</accession>
<dbReference type="PROSITE" id="PS00138">
    <property type="entry name" value="SUBTILASE_SER"/>
    <property type="match status" value="1"/>
</dbReference>
<keyword evidence="8" id="KW-0732">Signal</keyword>
<reference evidence="10 11" key="1">
    <citation type="submission" date="2018-02" db="EMBL/GenBank/DDBJ databases">
        <title>Genomic Encyclopedia of Archaeal and Bacterial Type Strains, Phase II (KMG-II): from individual species to whole genera.</title>
        <authorList>
            <person name="Goeker M."/>
        </authorList>
    </citation>
    <scope>NUCLEOTIDE SEQUENCE [LARGE SCALE GENOMIC DNA]</scope>
    <source>
        <strain evidence="10 11">YU 961-1</strain>
    </source>
</reference>
<feature type="domain" description="Peptidase S8/S53" evidence="9">
    <location>
        <begin position="200"/>
        <end position="461"/>
    </location>
</feature>
<sequence length="1257" mass="131236">MPPFLRLGTAVALVATAVTYYGAAPAQAAPPDRPAAAAGTRITLITGDVVDYRESDGTVRVEPATRADGTSPTFTTMSTSDGVFVYPSDAVGLVTSHKLDPELFNVRTLLHDGRQDTATGAIPVIARPDGRPTSLVPSVRLAHALAVKVDKTRAPQFWRSLTTDTLGVAEVSLDRKVEVALDRSTRQVGAPAAWDLGFDGTGTRVAVVDTGIDETHPDLEGRVAAKADFSPDGDGEDHYGHGTHVASILAGTGKASDGRYRGMAPGATLVSAKVFDGTGTGDMSQVMAGVEWAVAQKVKVVNMSLGAGITDGTDPLSELVDRLSAETGTLFVVAAGNYGSADRAISTPGAAASALTVGAVDREDKLAWFSSRGPRLRDALVKPEIVAPGVGIVAARAAGTSMGDPVDDSYTAAEGTSMATPHVAGAALLLAQQHPDWTGQTIKNALVSTAADVGAKWYEQGAGRLDVARAVRQSATGLASASFGKVDGGDSTSRTMTFTNNGSTAKTLALDLGVQSWDGKPMPKNEMVLGAKAVAVAPRSTVPVTVTVNPEVGPDGVYGGTVVATTSDGESVRTPVSTYNAPDLFPVSVRVLDSAGRPAQQTVVQLIDDALGTSRPNDPFLADLTYAVDLVDGEGSVQLPFGTYSALGSVTERGVAVRRWTGLSAPEVRVDKATTITLDARSAVPVEIGTTVPTDQRDRTVALRRVLPAMAGRDGYITEVGTSAGPSGTEVRVTPSAPAKVGAISLQDHATLGTAAVDMVVAGQRYTPTYDVPTVTSTWPGGHEVPVVAPGAADAKGKAVLAKIAVPPNAPDPVAAVNQATSAAAQAAAKAGAAALVTYVDAPGALPVALTAPPLPVFALGNAEGERLRAATGPLTITVRPAPDAMFNLDVLDRNGVPKQHSRTLRPDQLVATRTTYHADQPGVTAQKTYYAFPNGLWKTQFNQAVRIPVPGSWTEYTGPGDPGVVWKRVVTEMANRAALSMNQLNTYQPTERTRPDEHWFAAPLRATAAQLGPDHPARYPAAEGRWRVLCSNCREGDLFTPALQWTDGTGYVGPYENAKYFTTTTARLFRGTEEIKPLPEDMALFPRFPLLPQSAVYRLDVTDALAGPGQNGAPSTPLLAHATRTDTSWTFTSAPSTVEPPSGYSCLHGTKCAFQPLIQLDYRLGLSPDNTLTARTFDVAAAQPLGARNAGSVAWVRVATSTDGKTWQDAQVKPSGGGVWTVTAPRTTGDVWLRTEARDSLGNTVVQTVQKAYRAG</sequence>
<dbReference type="InterPro" id="IPR023827">
    <property type="entry name" value="Peptidase_S8_Asp-AS"/>
</dbReference>
<keyword evidence="3 6" id="KW-0378">Hydrolase</keyword>
<dbReference type="GO" id="GO:0004252">
    <property type="term" value="F:serine-type endopeptidase activity"/>
    <property type="evidence" value="ECO:0007669"/>
    <property type="project" value="UniProtKB-UniRule"/>
</dbReference>
<keyword evidence="2 6" id="KW-0645">Protease</keyword>
<dbReference type="InterPro" id="IPR022398">
    <property type="entry name" value="Peptidase_S8_His-AS"/>
</dbReference>
<dbReference type="InterPro" id="IPR015500">
    <property type="entry name" value="Peptidase_S8_subtilisin-rel"/>
</dbReference>
<feature type="signal peptide" evidence="8">
    <location>
        <begin position="1"/>
        <end position="28"/>
    </location>
</feature>
<dbReference type="GO" id="GO:0006508">
    <property type="term" value="P:proteolysis"/>
    <property type="evidence" value="ECO:0007669"/>
    <property type="project" value="UniProtKB-KW"/>
</dbReference>
<dbReference type="PANTHER" id="PTHR43806">
    <property type="entry name" value="PEPTIDASE S8"/>
    <property type="match status" value="1"/>
</dbReference>
<evidence type="ECO:0000259" key="9">
    <source>
        <dbReference type="Pfam" id="PF00082"/>
    </source>
</evidence>
<feature type="active site" description="Charge relay system" evidence="5 6">
    <location>
        <position position="209"/>
    </location>
</feature>
<evidence type="ECO:0000256" key="5">
    <source>
        <dbReference type="PIRSR" id="PIRSR615500-1"/>
    </source>
</evidence>
<gene>
    <name evidence="10" type="ORF">CLV40_102494</name>
</gene>
<evidence type="ECO:0000313" key="11">
    <source>
        <dbReference type="Proteomes" id="UP000239203"/>
    </source>
</evidence>
<dbReference type="Gene3D" id="3.50.30.30">
    <property type="match status" value="1"/>
</dbReference>
<dbReference type="SUPFAM" id="SSF52743">
    <property type="entry name" value="Subtilisin-like"/>
    <property type="match status" value="1"/>
</dbReference>
<dbReference type="PROSITE" id="PS51892">
    <property type="entry name" value="SUBTILASE"/>
    <property type="match status" value="1"/>
</dbReference>
<evidence type="ECO:0000256" key="1">
    <source>
        <dbReference type="ARBA" id="ARBA00011073"/>
    </source>
</evidence>
<dbReference type="InterPro" id="IPR013783">
    <property type="entry name" value="Ig-like_fold"/>
</dbReference>
<dbReference type="CDD" id="cd07487">
    <property type="entry name" value="Peptidases_S8_1"/>
    <property type="match status" value="1"/>
</dbReference>
<dbReference type="Gene3D" id="3.40.50.200">
    <property type="entry name" value="Peptidase S8/S53 domain"/>
    <property type="match status" value="1"/>
</dbReference>
<dbReference type="Pfam" id="PF00082">
    <property type="entry name" value="Peptidase_S8"/>
    <property type="match status" value="1"/>
</dbReference>
<dbReference type="Proteomes" id="UP000239203">
    <property type="component" value="Unassembled WGS sequence"/>
</dbReference>
<evidence type="ECO:0000256" key="8">
    <source>
        <dbReference type="SAM" id="SignalP"/>
    </source>
</evidence>
<dbReference type="RefSeq" id="WP_104477621.1">
    <property type="nucleotide sequence ID" value="NZ_CP154825.1"/>
</dbReference>
<dbReference type="GO" id="GO:0005975">
    <property type="term" value="P:carbohydrate metabolic process"/>
    <property type="evidence" value="ECO:0007669"/>
    <property type="project" value="UniProtKB-ARBA"/>
</dbReference>
<evidence type="ECO:0000256" key="6">
    <source>
        <dbReference type="PROSITE-ProRule" id="PRU01240"/>
    </source>
</evidence>
<evidence type="ECO:0000256" key="7">
    <source>
        <dbReference type="RuleBase" id="RU003355"/>
    </source>
</evidence>
<dbReference type="AlphaFoldDB" id="A0A2S6GZB7"/>
<dbReference type="InterPro" id="IPR050131">
    <property type="entry name" value="Peptidase_S8_subtilisin-like"/>
</dbReference>
<dbReference type="OrthoDB" id="9795680at2"/>
<comment type="caution">
    <text evidence="10">The sequence shown here is derived from an EMBL/GenBank/DDBJ whole genome shotgun (WGS) entry which is preliminary data.</text>
</comment>
<dbReference type="PANTHER" id="PTHR43806:SF65">
    <property type="entry name" value="SERINE PROTEASE APRX"/>
    <property type="match status" value="1"/>
</dbReference>
<dbReference type="InterPro" id="IPR023828">
    <property type="entry name" value="Peptidase_S8_Ser-AS"/>
</dbReference>
<dbReference type="EMBL" id="PTIX01000002">
    <property type="protein sequence ID" value="PPK70579.1"/>
    <property type="molecule type" value="Genomic_DNA"/>
</dbReference>
<feature type="chain" id="PRO_5015484349" evidence="8">
    <location>
        <begin position="29"/>
        <end position="1257"/>
    </location>
</feature>
<evidence type="ECO:0000256" key="2">
    <source>
        <dbReference type="ARBA" id="ARBA00022670"/>
    </source>
</evidence>
<feature type="active site" description="Charge relay system" evidence="5 6">
    <location>
        <position position="417"/>
    </location>
</feature>
<evidence type="ECO:0000256" key="4">
    <source>
        <dbReference type="ARBA" id="ARBA00022825"/>
    </source>
</evidence>
<name>A0A2S6GZB7_9PSEU</name>
<organism evidence="10 11">
    <name type="scientific">Actinokineospora auranticolor</name>
    <dbReference type="NCBI Taxonomy" id="155976"/>
    <lineage>
        <taxon>Bacteria</taxon>
        <taxon>Bacillati</taxon>
        <taxon>Actinomycetota</taxon>
        <taxon>Actinomycetes</taxon>
        <taxon>Pseudonocardiales</taxon>
        <taxon>Pseudonocardiaceae</taxon>
        <taxon>Actinokineospora</taxon>
    </lineage>
</organism>
<feature type="active site" description="Charge relay system" evidence="5 6">
    <location>
        <position position="241"/>
    </location>
</feature>
<dbReference type="PRINTS" id="PR00723">
    <property type="entry name" value="SUBTILISIN"/>
</dbReference>
<dbReference type="Gene3D" id="2.60.40.10">
    <property type="entry name" value="Immunoglobulins"/>
    <property type="match status" value="1"/>
</dbReference>
<dbReference type="PROSITE" id="PS00137">
    <property type="entry name" value="SUBTILASE_HIS"/>
    <property type="match status" value="1"/>
</dbReference>
<keyword evidence="11" id="KW-1185">Reference proteome</keyword>